<evidence type="ECO:0000256" key="1">
    <source>
        <dbReference type="ARBA" id="ARBA00022491"/>
    </source>
</evidence>
<dbReference type="InterPro" id="IPR016181">
    <property type="entry name" value="Acyl_CoA_acyltransferase"/>
</dbReference>
<evidence type="ECO:0000256" key="2">
    <source>
        <dbReference type="ARBA" id="ARBA00022649"/>
    </source>
</evidence>
<dbReference type="SUPFAM" id="SSF55729">
    <property type="entry name" value="Acyl-CoA N-acyltransferases (Nat)"/>
    <property type="match status" value="1"/>
</dbReference>
<feature type="domain" description="N-acetyltransferase" evidence="6">
    <location>
        <begin position="26"/>
        <end position="145"/>
    </location>
</feature>
<protein>
    <submittedName>
        <fullName evidence="7">GNAT family N-acetyltransferase</fullName>
    </submittedName>
</protein>
<dbReference type="PANTHER" id="PTHR36449">
    <property type="entry name" value="ACETYLTRANSFERASE-RELATED"/>
    <property type="match status" value="1"/>
</dbReference>
<comment type="catalytic activity">
    <reaction evidence="5">
        <text>glycyl-tRNA(Gly) + acetyl-CoA = N-acetylglycyl-tRNA(Gly) + CoA + H(+)</text>
        <dbReference type="Rhea" id="RHEA:81867"/>
        <dbReference type="Rhea" id="RHEA-COMP:9683"/>
        <dbReference type="Rhea" id="RHEA-COMP:19766"/>
        <dbReference type="ChEBI" id="CHEBI:15378"/>
        <dbReference type="ChEBI" id="CHEBI:57287"/>
        <dbReference type="ChEBI" id="CHEBI:57288"/>
        <dbReference type="ChEBI" id="CHEBI:78522"/>
        <dbReference type="ChEBI" id="CHEBI:232036"/>
    </reaction>
</comment>
<evidence type="ECO:0000313" key="8">
    <source>
        <dbReference type="Proteomes" id="UP000737171"/>
    </source>
</evidence>
<dbReference type="Pfam" id="PF00583">
    <property type="entry name" value="Acetyltransf_1"/>
    <property type="match status" value="1"/>
</dbReference>
<sequence length="166" mass="18197">MSGQFRIEALAPEHDRAGFVCGSDPLDRYLREQASQDMRRRTSVCYVAIDEKTSAIAGYYTLAAGSVPLTDLSEDLVRKLPRYPLVPVARVGRLAVSLAFQKRQLGAALLWDAGSRAMDSGLGVFALVVDAKDETAAAFYRHHGFVNFSRKPLTLVLPLATLAKKK</sequence>
<dbReference type="Proteomes" id="UP000737171">
    <property type="component" value="Unassembled WGS sequence"/>
</dbReference>
<proteinExistence type="predicted"/>
<evidence type="ECO:0000256" key="4">
    <source>
        <dbReference type="ARBA" id="ARBA00023315"/>
    </source>
</evidence>
<dbReference type="Gene3D" id="3.40.630.30">
    <property type="match status" value="1"/>
</dbReference>
<keyword evidence="8" id="KW-1185">Reference proteome</keyword>
<organism evidence="7 8">
    <name type="scientific">Pseudaquabacterium terrae</name>
    <dbReference type="NCBI Taxonomy" id="2732868"/>
    <lineage>
        <taxon>Bacteria</taxon>
        <taxon>Pseudomonadati</taxon>
        <taxon>Pseudomonadota</taxon>
        <taxon>Betaproteobacteria</taxon>
        <taxon>Burkholderiales</taxon>
        <taxon>Sphaerotilaceae</taxon>
        <taxon>Pseudaquabacterium</taxon>
    </lineage>
</organism>
<dbReference type="InterPro" id="IPR000182">
    <property type="entry name" value="GNAT_dom"/>
</dbReference>
<keyword evidence="4" id="KW-0012">Acyltransferase</keyword>
<evidence type="ECO:0000256" key="5">
    <source>
        <dbReference type="ARBA" id="ARBA00049880"/>
    </source>
</evidence>
<keyword evidence="2" id="KW-1277">Toxin-antitoxin system</keyword>
<evidence type="ECO:0000313" key="7">
    <source>
        <dbReference type="EMBL" id="NRF69000.1"/>
    </source>
</evidence>
<dbReference type="EMBL" id="JABRWJ010000005">
    <property type="protein sequence ID" value="NRF69000.1"/>
    <property type="molecule type" value="Genomic_DNA"/>
</dbReference>
<reference evidence="7 8" key="1">
    <citation type="submission" date="2020-05" db="EMBL/GenBank/DDBJ databases">
        <title>Aquincola sp. isolate from soil.</title>
        <authorList>
            <person name="Han J."/>
            <person name="Kim D.-U."/>
        </authorList>
    </citation>
    <scope>NUCLEOTIDE SEQUENCE [LARGE SCALE GENOMIC DNA]</scope>
    <source>
        <strain evidence="7 8">S2</strain>
    </source>
</reference>
<evidence type="ECO:0000259" key="6">
    <source>
        <dbReference type="Pfam" id="PF00583"/>
    </source>
</evidence>
<keyword evidence="3" id="KW-0808">Transferase</keyword>
<accession>A0ABX2EK09</accession>
<dbReference type="PANTHER" id="PTHR36449:SF1">
    <property type="entry name" value="ACETYLTRANSFERASE"/>
    <property type="match status" value="1"/>
</dbReference>
<dbReference type="RefSeq" id="WP_173125232.1">
    <property type="nucleotide sequence ID" value="NZ_JABRWJ010000005.1"/>
</dbReference>
<keyword evidence="1" id="KW-0678">Repressor</keyword>
<evidence type="ECO:0000256" key="3">
    <source>
        <dbReference type="ARBA" id="ARBA00022679"/>
    </source>
</evidence>
<gene>
    <name evidence="7" type="ORF">HLB44_18565</name>
</gene>
<comment type="caution">
    <text evidence="7">The sequence shown here is derived from an EMBL/GenBank/DDBJ whole genome shotgun (WGS) entry which is preliminary data.</text>
</comment>
<name>A0ABX2EK09_9BURK</name>